<protein>
    <submittedName>
        <fullName evidence="1">Uncharacterized protein</fullName>
    </submittedName>
</protein>
<name>A0AAE0GSJ2_9CHLO</name>
<dbReference type="EMBL" id="LGRX02002698">
    <property type="protein sequence ID" value="KAK3283644.1"/>
    <property type="molecule type" value="Genomic_DNA"/>
</dbReference>
<sequence length="127" mass="13949">MSVRVSKTQNLSTHALAQLVRSFGRLTGHHVARGIASKGGGLSEELTLGHDRAPRRGDVSGLKKKFSAELIQLIGDRGPQLFYSPSKQSSSPRLVFGVFYGEDRSADRALRDELFGNIERALRRDDA</sequence>
<keyword evidence="2" id="KW-1185">Reference proteome</keyword>
<accession>A0AAE0GSJ2</accession>
<dbReference type="AlphaFoldDB" id="A0AAE0GSJ2"/>
<comment type="caution">
    <text evidence="1">The sequence shown here is derived from an EMBL/GenBank/DDBJ whole genome shotgun (WGS) entry which is preliminary data.</text>
</comment>
<proteinExistence type="predicted"/>
<evidence type="ECO:0000313" key="2">
    <source>
        <dbReference type="Proteomes" id="UP001190700"/>
    </source>
</evidence>
<gene>
    <name evidence="1" type="ORF">CYMTET_8676</name>
</gene>
<reference evidence="1 2" key="1">
    <citation type="journal article" date="2015" name="Genome Biol. Evol.">
        <title>Comparative Genomics of a Bacterivorous Green Alga Reveals Evolutionary Causalities and Consequences of Phago-Mixotrophic Mode of Nutrition.</title>
        <authorList>
            <person name="Burns J.A."/>
            <person name="Paasch A."/>
            <person name="Narechania A."/>
            <person name="Kim E."/>
        </authorList>
    </citation>
    <scope>NUCLEOTIDE SEQUENCE [LARGE SCALE GENOMIC DNA]</scope>
    <source>
        <strain evidence="1 2">PLY_AMNH</strain>
    </source>
</reference>
<organism evidence="1 2">
    <name type="scientific">Cymbomonas tetramitiformis</name>
    <dbReference type="NCBI Taxonomy" id="36881"/>
    <lineage>
        <taxon>Eukaryota</taxon>
        <taxon>Viridiplantae</taxon>
        <taxon>Chlorophyta</taxon>
        <taxon>Pyramimonadophyceae</taxon>
        <taxon>Pyramimonadales</taxon>
        <taxon>Pyramimonadaceae</taxon>
        <taxon>Cymbomonas</taxon>
    </lineage>
</organism>
<dbReference type="Proteomes" id="UP001190700">
    <property type="component" value="Unassembled WGS sequence"/>
</dbReference>
<evidence type="ECO:0000313" key="1">
    <source>
        <dbReference type="EMBL" id="KAK3283644.1"/>
    </source>
</evidence>